<dbReference type="Gene3D" id="3.40.30.10">
    <property type="entry name" value="Glutaredoxin"/>
    <property type="match status" value="1"/>
</dbReference>
<proteinExistence type="predicted"/>
<accession>A0A518B825</accession>
<evidence type="ECO:0008006" key="3">
    <source>
        <dbReference type="Google" id="ProtNLM"/>
    </source>
</evidence>
<dbReference type="InterPro" id="IPR036249">
    <property type="entry name" value="Thioredoxin-like_sf"/>
</dbReference>
<reference evidence="1 2" key="1">
    <citation type="submission" date="2019-02" db="EMBL/GenBank/DDBJ databases">
        <title>Deep-cultivation of Planctomycetes and their phenomic and genomic characterization uncovers novel biology.</title>
        <authorList>
            <person name="Wiegand S."/>
            <person name="Jogler M."/>
            <person name="Boedeker C."/>
            <person name="Pinto D."/>
            <person name="Vollmers J."/>
            <person name="Rivas-Marin E."/>
            <person name="Kohn T."/>
            <person name="Peeters S.H."/>
            <person name="Heuer A."/>
            <person name="Rast P."/>
            <person name="Oberbeckmann S."/>
            <person name="Bunk B."/>
            <person name="Jeske O."/>
            <person name="Meyerdierks A."/>
            <person name="Storesund J.E."/>
            <person name="Kallscheuer N."/>
            <person name="Luecker S."/>
            <person name="Lage O.M."/>
            <person name="Pohl T."/>
            <person name="Merkel B.J."/>
            <person name="Hornburger P."/>
            <person name="Mueller R.-W."/>
            <person name="Bruemmer F."/>
            <person name="Labrenz M."/>
            <person name="Spormann A.M."/>
            <person name="Op den Camp H."/>
            <person name="Overmann J."/>
            <person name="Amann R."/>
            <person name="Jetten M.S.M."/>
            <person name="Mascher T."/>
            <person name="Medema M.H."/>
            <person name="Devos D.P."/>
            <person name="Kaster A.-K."/>
            <person name="Ovreas L."/>
            <person name="Rohde M."/>
            <person name="Galperin M.Y."/>
            <person name="Jogler C."/>
        </authorList>
    </citation>
    <scope>NUCLEOTIDE SEQUENCE [LARGE SCALE GENOMIC DNA]</scope>
    <source>
        <strain evidence="1 2">Pan216</strain>
    </source>
</reference>
<evidence type="ECO:0000313" key="1">
    <source>
        <dbReference type="EMBL" id="QDU63125.1"/>
    </source>
</evidence>
<sequence length="490" mass="54034">MNTLACMALGLVIAAGGEQWTIRARWLVGQEVSYKGSIVESGFGTAGATYQQPVQLETSLLVLDLNASGIAQAASYTVTKMPDQILSSPRAGETQQFRSVHFDMVKIDLNGLATWATNDANVLLPSEGMAPWELGFLVEMPKRPIKKGERWVTRRPGQPLIRYQVHGQESVRGIPCVKVKMRQESGNWSKRDVGLTAWRSKTTAWIDPKTGFTERIERLFEVRKPADREPSRRIEVHYDAISKLRYHGPIFQDRQADLVAGFEAQRELDRNIAAAGPASRRKIETVRSKLESVMNNVNKTPYRPAIAALKQRATMALEETDPVTLSVRSRRRSVAKIGSKAKSLVVRNAETDESLSVRKMKGTPLVLVFVDPDSDLSLGALSLAVESVKAQGDQGILLVAIANEVNATTVKAMHENVPGDYVVASGPVIDSSYGVDARPHTIIIDAAGYLRGNYVGFGPELPSELMSTLYRYVTVENLSRSARKSETFLR</sequence>
<dbReference type="KEGG" id="knv:Pan216_40000"/>
<dbReference type="EMBL" id="CP036279">
    <property type="protein sequence ID" value="QDU63125.1"/>
    <property type="molecule type" value="Genomic_DNA"/>
</dbReference>
<gene>
    <name evidence="1" type="ORF">Pan216_40000</name>
</gene>
<dbReference type="Proteomes" id="UP000317093">
    <property type="component" value="Chromosome"/>
</dbReference>
<dbReference type="SUPFAM" id="SSF52833">
    <property type="entry name" value="Thioredoxin-like"/>
    <property type="match status" value="1"/>
</dbReference>
<keyword evidence="2" id="KW-1185">Reference proteome</keyword>
<protein>
    <recommendedName>
        <fullName evidence="3">Alkyl hydroperoxide reductase subunit C/ Thiol specific antioxidant domain-containing protein</fullName>
    </recommendedName>
</protein>
<evidence type="ECO:0000313" key="2">
    <source>
        <dbReference type="Proteomes" id="UP000317093"/>
    </source>
</evidence>
<organism evidence="1 2">
    <name type="scientific">Kolteria novifilia</name>
    <dbReference type="NCBI Taxonomy" id="2527975"/>
    <lineage>
        <taxon>Bacteria</taxon>
        <taxon>Pseudomonadati</taxon>
        <taxon>Planctomycetota</taxon>
        <taxon>Planctomycetia</taxon>
        <taxon>Kolteriales</taxon>
        <taxon>Kolteriaceae</taxon>
        <taxon>Kolteria</taxon>
    </lineage>
</organism>
<name>A0A518B825_9BACT</name>
<dbReference type="AlphaFoldDB" id="A0A518B825"/>